<sequence>MGRWQWGSRDLGFGWCESNRGERRRRPSIIGMYCHLAEWRLISWRIVLFPTTICSSINRR</sequence>
<keyword evidence="2" id="KW-1185">Reference proteome</keyword>
<organism evidence="1 2">
    <name type="scientific">Spirodela intermedia</name>
    <name type="common">Intermediate duckweed</name>
    <dbReference type="NCBI Taxonomy" id="51605"/>
    <lineage>
        <taxon>Eukaryota</taxon>
        <taxon>Viridiplantae</taxon>
        <taxon>Streptophyta</taxon>
        <taxon>Embryophyta</taxon>
        <taxon>Tracheophyta</taxon>
        <taxon>Spermatophyta</taxon>
        <taxon>Magnoliopsida</taxon>
        <taxon>Liliopsida</taxon>
        <taxon>Araceae</taxon>
        <taxon>Lemnoideae</taxon>
        <taxon>Spirodela</taxon>
    </lineage>
</organism>
<reference evidence="1" key="1">
    <citation type="submission" date="2020-02" db="EMBL/GenBank/DDBJ databases">
        <authorList>
            <person name="Scholz U."/>
            <person name="Mascher M."/>
            <person name="Fiebig A."/>
        </authorList>
    </citation>
    <scope>NUCLEOTIDE SEQUENCE</scope>
</reference>
<accession>A0A7I8KLW8</accession>
<protein>
    <submittedName>
        <fullName evidence="1">Uncharacterized protein</fullName>
    </submittedName>
</protein>
<name>A0A7I8KLW8_SPIIN</name>
<dbReference type="AlphaFoldDB" id="A0A7I8KLW8"/>
<evidence type="ECO:0000313" key="2">
    <source>
        <dbReference type="Proteomes" id="UP000663760"/>
    </source>
</evidence>
<dbReference type="EMBL" id="LR746269">
    <property type="protein sequence ID" value="CAA7398763.1"/>
    <property type="molecule type" value="Genomic_DNA"/>
</dbReference>
<gene>
    <name evidence="1" type="ORF">SI8410_06009428</name>
</gene>
<evidence type="ECO:0000313" key="1">
    <source>
        <dbReference type="EMBL" id="CAA7398763.1"/>
    </source>
</evidence>
<dbReference type="Proteomes" id="UP000663760">
    <property type="component" value="Chromosome 6"/>
</dbReference>
<proteinExistence type="predicted"/>